<dbReference type="PANTHER" id="PTHR43712:SF2">
    <property type="entry name" value="O-METHYLTRANSFERASE CICE"/>
    <property type="match status" value="1"/>
</dbReference>
<evidence type="ECO:0000259" key="5">
    <source>
        <dbReference type="Pfam" id="PF08100"/>
    </source>
</evidence>
<dbReference type="Pfam" id="PF08100">
    <property type="entry name" value="Dimerisation"/>
    <property type="match status" value="1"/>
</dbReference>
<evidence type="ECO:0000313" key="6">
    <source>
        <dbReference type="EMBL" id="GAG48977.1"/>
    </source>
</evidence>
<protein>
    <recommendedName>
        <fullName evidence="7">O-methyltransferase domain-containing protein</fullName>
    </recommendedName>
</protein>
<feature type="non-terminal residue" evidence="6">
    <location>
        <position position="1"/>
    </location>
</feature>
<dbReference type="EMBL" id="BARS01053132">
    <property type="protein sequence ID" value="GAG48977.1"/>
    <property type="molecule type" value="Genomic_DNA"/>
</dbReference>
<evidence type="ECO:0000256" key="1">
    <source>
        <dbReference type="ARBA" id="ARBA00022603"/>
    </source>
</evidence>
<evidence type="ECO:0000259" key="4">
    <source>
        <dbReference type="Pfam" id="PF00891"/>
    </source>
</evidence>
<keyword evidence="2" id="KW-0808">Transferase</keyword>
<dbReference type="PANTHER" id="PTHR43712">
    <property type="entry name" value="PUTATIVE (AFU_ORTHOLOGUE AFUA_4G14580)-RELATED"/>
    <property type="match status" value="1"/>
</dbReference>
<dbReference type="AlphaFoldDB" id="X0YQ28"/>
<dbReference type="SUPFAM" id="SSF46785">
    <property type="entry name" value="Winged helix' DNA-binding domain"/>
    <property type="match status" value="1"/>
</dbReference>
<dbReference type="SUPFAM" id="SSF53335">
    <property type="entry name" value="S-adenosyl-L-methionine-dependent methyltransferases"/>
    <property type="match status" value="1"/>
</dbReference>
<sequence length="228" mass="23775">YQVACVLVAAAELDVFGTLGSERLAAGPLAARLGADARGTTVLLDALTAMGLLAKRGTEYEVPQTVAEALTEGGSGSVLAMVRHQASCLRRWAQLAEVVKSGRPAERVPSIRGEAADRAAFIGAMDEVSAPIAAELVEQLQPLEFGHLLDVGGASGTWTIALLRAVPGARATLFDLPDAIRLARQRIADAGLTARVTFAPGDFYTDVLPAGADFALCSAIAHQNSREQ</sequence>
<dbReference type="Gene3D" id="1.10.10.10">
    <property type="entry name" value="Winged helix-like DNA-binding domain superfamily/Winged helix DNA-binding domain"/>
    <property type="match status" value="1"/>
</dbReference>
<dbReference type="CDD" id="cd02440">
    <property type="entry name" value="AdoMet_MTases"/>
    <property type="match status" value="1"/>
</dbReference>
<keyword evidence="3" id="KW-0949">S-adenosyl-L-methionine</keyword>
<dbReference type="Gene3D" id="3.40.50.150">
    <property type="entry name" value="Vaccinia Virus protein VP39"/>
    <property type="match status" value="1"/>
</dbReference>
<dbReference type="InterPro" id="IPR001077">
    <property type="entry name" value="COMT_C"/>
</dbReference>
<feature type="domain" description="O-methyltransferase C-terminal" evidence="4">
    <location>
        <begin position="113"/>
        <end position="225"/>
    </location>
</feature>
<feature type="domain" description="O-methyltransferase dimerisation" evidence="5">
    <location>
        <begin position="6"/>
        <end position="56"/>
    </location>
</feature>
<proteinExistence type="predicted"/>
<dbReference type="InterPro" id="IPR036388">
    <property type="entry name" value="WH-like_DNA-bd_sf"/>
</dbReference>
<organism evidence="6">
    <name type="scientific">marine sediment metagenome</name>
    <dbReference type="NCBI Taxonomy" id="412755"/>
    <lineage>
        <taxon>unclassified sequences</taxon>
        <taxon>metagenomes</taxon>
        <taxon>ecological metagenomes</taxon>
    </lineage>
</organism>
<gene>
    <name evidence="6" type="ORF">S01H1_78895</name>
</gene>
<dbReference type="GO" id="GO:0008171">
    <property type="term" value="F:O-methyltransferase activity"/>
    <property type="evidence" value="ECO:0007669"/>
    <property type="project" value="InterPro"/>
</dbReference>
<evidence type="ECO:0000256" key="3">
    <source>
        <dbReference type="ARBA" id="ARBA00022691"/>
    </source>
</evidence>
<feature type="non-terminal residue" evidence="6">
    <location>
        <position position="228"/>
    </location>
</feature>
<dbReference type="InterPro" id="IPR029063">
    <property type="entry name" value="SAM-dependent_MTases_sf"/>
</dbReference>
<accession>X0YQ28</accession>
<keyword evidence="1" id="KW-0489">Methyltransferase</keyword>
<dbReference type="PROSITE" id="PS51683">
    <property type="entry name" value="SAM_OMT_II"/>
    <property type="match status" value="1"/>
</dbReference>
<dbReference type="GO" id="GO:0046983">
    <property type="term" value="F:protein dimerization activity"/>
    <property type="evidence" value="ECO:0007669"/>
    <property type="project" value="InterPro"/>
</dbReference>
<evidence type="ECO:0000256" key="2">
    <source>
        <dbReference type="ARBA" id="ARBA00022679"/>
    </source>
</evidence>
<reference evidence="6" key="1">
    <citation type="journal article" date="2014" name="Front. Microbiol.">
        <title>High frequency of phylogenetically diverse reductive dehalogenase-homologous genes in deep subseafloor sedimentary metagenomes.</title>
        <authorList>
            <person name="Kawai M."/>
            <person name="Futagami T."/>
            <person name="Toyoda A."/>
            <person name="Takaki Y."/>
            <person name="Nishi S."/>
            <person name="Hori S."/>
            <person name="Arai W."/>
            <person name="Tsubouchi T."/>
            <person name="Morono Y."/>
            <person name="Uchiyama I."/>
            <person name="Ito T."/>
            <person name="Fujiyama A."/>
            <person name="Inagaki F."/>
            <person name="Takami H."/>
        </authorList>
    </citation>
    <scope>NUCLEOTIDE SEQUENCE</scope>
    <source>
        <strain evidence="6">Expedition CK06-06</strain>
    </source>
</reference>
<name>X0YQ28_9ZZZZ</name>
<evidence type="ECO:0008006" key="7">
    <source>
        <dbReference type="Google" id="ProtNLM"/>
    </source>
</evidence>
<dbReference type="InterPro" id="IPR016461">
    <property type="entry name" value="COMT-like"/>
</dbReference>
<comment type="caution">
    <text evidence="6">The sequence shown here is derived from an EMBL/GenBank/DDBJ whole genome shotgun (WGS) entry which is preliminary data.</text>
</comment>
<dbReference type="InterPro" id="IPR036390">
    <property type="entry name" value="WH_DNA-bd_sf"/>
</dbReference>
<dbReference type="Pfam" id="PF00891">
    <property type="entry name" value="Methyltransf_2"/>
    <property type="match status" value="1"/>
</dbReference>
<dbReference type="InterPro" id="IPR012967">
    <property type="entry name" value="COMT_dimerisation"/>
</dbReference>
<dbReference type="GO" id="GO:0032259">
    <property type="term" value="P:methylation"/>
    <property type="evidence" value="ECO:0007669"/>
    <property type="project" value="UniProtKB-KW"/>
</dbReference>